<protein>
    <submittedName>
        <fullName evidence="1">Uncharacterized protein</fullName>
    </submittedName>
</protein>
<dbReference type="EMBL" id="JARBHB010000002">
    <property type="protein sequence ID" value="KAJ8892929.1"/>
    <property type="molecule type" value="Genomic_DNA"/>
</dbReference>
<proteinExistence type="predicted"/>
<dbReference type="Proteomes" id="UP001159363">
    <property type="component" value="Chromosome 2"/>
</dbReference>
<accession>A0ABQ9I9G2</accession>
<organism evidence="1 2">
    <name type="scientific">Dryococelus australis</name>
    <dbReference type="NCBI Taxonomy" id="614101"/>
    <lineage>
        <taxon>Eukaryota</taxon>
        <taxon>Metazoa</taxon>
        <taxon>Ecdysozoa</taxon>
        <taxon>Arthropoda</taxon>
        <taxon>Hexapoda</taxon>
        <taxon>Insecta</taxon>
        <taxon>Pterygota</taxon>
        <taxon>Neoptera</taxon>
        <taxon>Polyneoptera</taxon>
        <taxon>Phasmatodea</taxon>
        <taxon>Verophasmatodea</taxon>
        <taxon>Anareolatae</taxon>
        <taxon>Phasmatidae</taxon>
        <taxon>Eurycanthinae</taxon>
        <taxon>Dryococelus</taxon>
    </lineage>
</organism>
<gene>
    <name evidence="1" type="ORF">PR048_005510</name>
</gene>
<sequence length="107" mass="12174">MKSLNLRTNVCNIYNLQQFSKNNGHKVRITNALSLTVKVSKLFVDKGMLWLVAIPNDLIIIDSIAAVECPFIAAHVTPQQAVEQNEIKFRHLESGKLCLKENDRHLY</sequence>
<keyword evidence="2" id="KW-1185">Reference proteome</keyword>
<reference evidence="1 2" key="1">
    <citation type="submission" date="2023-02" db="EMBL/GenBank/DDBJ databases">
        <title>LHISI_Scaffold_Assembly.</title>
        <authorList>
            <person name="Stuart O.P."/>
            <person name="Cleave R."/>
            <person name="Magrath M.J.L."/>
            <person name="Mikheyev A.S."/>
        </authorList>
    </citation>
    <scope>NUCLEOTIDE SEQUENCE [LARGE SCALE GENOMIC DNA]</scope>
    <source>
        <strain evidence="1">Daus_M_001</strain>
        <tissue evidence="1">Leg muscle</tissue>
    </source>
</reference>
<evidence type="ECO:0000313" key="2">
    <source>
        <dbReference type="Proteomes" id="UP001159363"/>
    </source>
</evidence>
<evidence type="ECO:0000313" key="1">
    <source>
        <dbReference type="EMBL" id="KAJ8892929.1"/>
    </source>
</evidence>
<comment type="caution">
    <text evidence="1">The sequence shown here is derived from an EMBL/GenBank/DDBJ whole genome shotgun (WGS) entry which is preliminary data.</text>
</comment>
<name>A0ABQ9I9G2_9NEOP</name>